<protein>
    <submittedName>
        <fullName evidence="1">Uncharacterized protein</fullName>
    </submittedName>
</protein>
<name>A0ABN8JDL9_9HYPH</name>
<accession>A0ABN8JDL9</accession>
<comment type="caution">
    <text evidence="1">The sequence shown here is derived from an EMBL/GenBank/DDBJ whole genome shotgun (WGS) entry which is preliminary data.</text>
</comment>
<evidence type="ECO:0000313" key="2">
    <source>
        <dbReference type="Proteomes" id="UP001153050"/>
    </source>
</evidence>
<sequence>MPHEAAVGAVFGVTAQGRGPARLHRGHDPPLDTPEMAGMVAAIISPVTVEYIRHFQIRAHGSRLSRAA</sequence>
<reference evidence="1 2" key="1">
    <citation type="submission" date="2022-03" db="EMBL/GenBank/DDBJ databases">
        <authorList>
            <person name="Brunel B."/>
        </authorList>
    </citation>
    <scope>NUCLEOTIDE SEQUENCE [LARGE SCALE GENOMIC DNA]</scope>
    <source>
        <strain evidence="1">STM5069sample</strain>
    </source>
</reference>
<keyword evidence="2" id="KW-1185">Reference proteome</keyword>
<evidence type="ECO:0000313" key="1">
    <source>
        <dbReference type="EMBL" id="CAH2395241.1"/>
    </source>
</evidence>
<gene>
    <name evidence="1" type="ORF">MES5069_1020002</name>
</gene>
<organism evidence="1 2">
    <name type="scientific">Mesorhizobium escarrei</name>
    <dbReference type="NCBI Taxonomy" id="666018"/>
    <lineage>
        <taxon>Bacteria</taxon>
        <taxon>Pseudomonadati</taxon>
        <taxon>Pseudomonadota</taxon>
        <taxon>Alphaproteobacteria</taxon>
        <taxon>Hyphomicrobiales</taxon>
        <taxon>Phyllobacteriaceae</taxon>
        <taxon>Mesorhizobium</taxon>
    </lineage>
</organism>
<dbReference type="Proteomes" id="UP001153050">
    <property type="component" value="Unassembled WGS sequence"/>
</dbReference>
<proteinExistence type="predicted"/>
<dbReference type="EMBL" id="CAKXZT010000005">
    <property type="protein sequence ID" value="CAH2395241.1"/>
    <property type="molecule type" value="Genomic_DNA"/>
</dbReference>